<keyword evidence="2 5" id="KW-0812">Transmembrane</keyword>
<keyword evidence="3 5" id="KW-1133">Transmembrane helix</keyword>
<sequence>MSNVRMIPALNGTLIDFQACTVDICSLEYAQLDYVPSKSVNLAYLLIFGLLLLVHCVQGVYYRTWGYAVGMVGGLTLEVVGYAGRLGLHNDIFSFDTFVMYLVCLTIAPAFLSASIYLCLSRIVVVCGEGIARFRPRTYTITFVCCDLISLILQSAGGAIASIADDKKTGDIGVDVMIAGLAFQVISLLLYMGVALDFFLRFRKASFTQLNANFSDVRNHRLFTYMAFGLATATLFIFIRCVYRVAELSGGFNSELANDEVAFNVLEGPMIMIACLALTALHPGLCFRGAWRDANWTWRAQKGTGSGEADVAYEKGSVVRSSVELMGR</sequence>
<protein>
    <submittedName>
        <fullName evidence="6">Sphingoid long-chain base transporter RSB1</fullName>
    </submittedName>
</protein>
<evidence type="ECO:0000256" key="3">
    <source>
        <dbReference type="ARBA" id="ARBA00022989"/>
    </source>
</evidence>
<feature type="transmembrane region" description="Helical" evidence="5">
    <location>
        <begin position="176"/>
        <end position="202"/>
    </location>
</feature>
<dbReference type="Pfam" id="PF04479">
    <property type="entry name" value="RTA1"/>
    <property type="match status" value="1"/>
</dbReference>
<feature type="transmembrane region" description="Helical" evidence="5">
    <location>
        <begin position="141"/>
        <end position="164"/>
    </location>
</feature>
<feature type="transmembrane region" description="Helical" evidence="5">
    <location>
        <begin position="270"/>
        <end position="291"/>
    </location>
</feature>
<dbReference type="GO" id="GO:0005886">
    <property type="term" value="C:plasma membrane"/>
    <property type="evidence" value="ECO:0007669"/>
    <property type="project" value="TreeGrafter"/>
</dbReference>
<evidence type="ECO:0000256" key="5">
    <source>
        <dbReference type="SAM" id="Phobius"/>
    </source>
</evidence>
<feature type="transmembrane region" description="Helical" evidence="5">
    <location>
        <begin position="98"/>
        <end position="120"/>
    </location>
</feature>
<dbReference type="PANTHER" id="PTHR31465">
    <property type="entry name" value="PROTEIN RTA1-RELATED"/>
    <property type="match status" value="1"/>
</dbReference>
<comment type="caution">
    <text evidence="6">The sequence shown here is derived from an EMBL/GenBank/DDBJ whole genome shotgun (WGS) entry which is preliminary data.</text>
</comment>
<gene>
    <name evidence="6" type="ORF">C1H76_5932</name>
</gene>
<dbReference type="EMBL" id="PTQR01000077">
    <property type="protein sequence ID" value="TKX21838.1"/>
    <property type="molecule type" value="Genomic_DNA"/>
</dbReference>
<name>A0A4U7ATW7_9PEZI</name>
<evidence type="ECO:0000256" key="4">
    <source>
        <dbReference type="ARBA" id="ARBA00023136"/>
    </source>
</evidence>
<feature type="transmembrane region" description="Helical" evidence="5">
    <location>
        <begin position="42"/>
        <end position="61"/>
    </location>
</feature>
<dbReference type="AlphaFoldDB" id="A0A4U7ATW7"/>
<evidence type="ECO:0000256" key="2">
    <source>
        <dbReference type="ARBA" id="ARBA00022692"/>
    </source>
</evidence>
<reference evidence="6 7" key="1">
    <citation type="submission" date="2018-02" db="EMBL/GenBank/DDBJ databases">
        <title>Draft genome sequences of Elsinoe sp., causing black scab on jojoba.</title>
        <authorList>
            <person name="Stodart B."/>
            <person name="Jeffress S."/>
            <person name="Ash G."/>
            <person name="Arun Chinnappa K."/>
        </authorList>
    </citation>
    <scope>NUCLEOTIDE SEQUENCE [LARGE SCALE GENOMIC DNA]</scope>
    <source>
        <strain evidence="6 7">Hillstone_2</strain>
    </source>
</reference>
<dbReference type="InterPro" id="IPR007568">
    <property type="entry name" value="RTA1"/>
</dbReference>
<evidence type="ECO:0000313" key="6">
    <source>
        <dbReference type="EMBL" id="TKX21838.1"/>
    </source>
</evidence>
<evidence type="ECO:0000256" key="1">
    <source>
        <dbReference type="ARBA" id="ARBA00004141"/>
    </source>
</evidence>
<organism evidence="6 7">
    <name type="scientific">Elsinoe australis</name>
    <dbReference type="NCBI Taxonomy" id="40998"/>
    <lineage>
        <taxon>Eukaryota</taxon>
        <taxon>Fungi</taxon>
        <taxon>Dikarya</taxon>
        <taxon>Ascomycota</taxon>
        <taxon>Pezizomycotina</taxon>
        <taxon>Dothideomycetes</taxon>
        <taxon>Dothideomycetidae</taxon>
        <taxon>Myriangiales</taxon>
        <taxon>Elsinoaceae</taxon>
        <taxon>Elsinoe</taxon>
    </lineage>
</organism>
<dbReference type="GO" id="GO:0000324">
    <property type="term" value="C:fungal-type vacuole"/>
    <property type="evidence" value="ECO:0007669"/>
    <property type="project" value="TreeGrafter"/>
</dbReference>
<evidence type="ECO:0000313" key="7">
    <source>
        <dbReference type="Proteomes" id="UP000308133"/>
    </source>
</evidence>
<accession>A0A4U7ATW7</accession>
<feature type="transmembrane region" description="Helical" evidence="5">
    <location>
        <begin position="222"/>
        <end position="246"/>
    </location>
</feature>
<dbReference type="PANTHER" id="PTHR31465:SF9">
    <property type="entry name" value="SPHINGOID LONG-CHAIN BASE TRANSPORTER RSB1"/>
    <property type="match status" value="1"/>
</dbReference>
<proteinExistence type="predicted"/>
<keyword evidence="4 5" id="KW-0472">Membrane</keyword>
<comment type="subcellular location">
    <subcellularLocation>
        <location evidence="1">Membrane</location>
        <topology evidence="1">Multi-pass membrane protein</topology>
    </subcellularLocation>
</comment>
<dbReference type="Proteomes" id="UP000308133">
    <property type="component" value="Unassembled WGS sequence"/>
</dbReference>